<reference evidence="1" key="1">
    <citation type="journal article" date="2019" name="BMC Genomics">
        <title>A new reference genome for Sorghum bicolor reveals high levels of sequence similarity between sweet and grain genotypes: implications for the genetics of sugar metabolism.</title>
        <authorList>
            <person name="Cooper E.A."/>
            <person name="Brenton Z.W."/>
            <person name="Flinn B.S."/>
            <person name="Jenkins J."/>
            <person name="Shu S."/>
            <person name="Flowers D."/>
            <person name="Luo F."/>
            <person name="Wang Y."/>
            <person name="Xia P."/>
            <person name="Barry K."/>
            <person name="Daum C."/>
            <person name="Lipzen A."/>
            <person name="Yoshinaga Y."/>
            <person name="Schmutz J."/>
            <person name="Saski C."/>
            <person name="Vermerris W."/>
            <person name="Kresovich S."/>
        </authorList>
    </citation>
    <scope>NUCLEOTIDE SEQUENCE</scope>
</reference>
<evidence type="ECO:0000313" key="2">
    <source>
        <dbReference type="Proteomes" id="UP000807115"/>
    </source>
</evidence>
<name>A0A921RB74_SORBI</name>
<dbReference type="AlphaFoldDB" id="A0A921RB74"/>
<organism evidence="1 2">
    <name type="scientific">Sorghum bicolor</name>
    <name type="common">Sorghum</name>
    <name type="synonym">Sorghum vulgare</name>
    <dbReference type="NCBI Taxonomy" id="4558"/>
    <lineage>
        <taxon>Eukaryota</taxon>
        <taxon>Viridiplantae</taxon>
        <taxon>Streptophyta</taxon>
        <taxon>Embryophyta</taxon>
        <taxon>Tracheophyta</taxon>
        <taxon>Spermatophyta</taxon>
        <taxon>Magnoliopsida</taxon>
        <taxon>Liliopsida</taxon>
        <taxon>Poales</taxon>
        <taxon>Poaceae</taxon>
        <taxon>PACMAD clade</taxon>
        <taxon>Panicoideae</taxon>
        <taxon>Andropogonodae</taxon>
        <taxon>Andropogoneae</taxon>
        <taxon>Sorghinae</taxon>
        <taxon>Sorghum</taxon>
    </lineage>
</organism>
<dbReference type="Proteomes" id="UP000807115">
    <property type="component" value="Chromosome 3"/>
</dbReference>
<sequence length="84" mass="9659">MAYAPCMIYIALCNICKSSVPMHQCCISLTHTKLKVSSLLLYLLCDTEHPNPSFRQTLWYIDVLCFSFSYQFPDQSCAFAWLHG</sequence>
<gene>
    <name evidence="1" type="ORF">BDA96_03G091500</name>
</gene>
<comment type="caution">
    <text evidence="1">The sequence shown here is derived from an EMBL/GenBank/DDBJ whole genome shotgun (WGS) entry which is preliminary data.</text>
</comment>
<evidence type="ECO:0000313" key="1">
    <source>
        <dbReference type="EMBL" id="KAG0536765.1"/>
    </source>
</evidence>
<protein>
    <submittedName>
        <fullName evidence="1">Uncharacterized protein</fullName>
    </submittedName>
</protein>
<reference evidence="1" key="2">
    <citation type="submission" date="2020-10" db="EMBL/GenBank/DDBJ databases">
        <authorList>
            <person name="Cooper E.A."/>
            <person name="Brenton Z.W."/>
            <person name="Flinn B.S."/>
            <person name="Jenkins J."/>
            <person name="Shu S."/>
            <person name="Flowers D."/>
            <person name="Luo F."/>
            <person name="Wang Y."/>
            <person name="Xia P."/>
            <person name="Barry K."/>
            <person name="Daum C."/>
            <person name="Lipzen A."/>
            <person name="Yoshinaga Y."/>
            <person name="Schmutz J."/>
            <person name="Saski C."/>
            <person name="Vermerris W."/>
            <person name="Kresovich S."/>
        </authorList>
    </citation>
    <scope>NUCLEOTIDE SEQUENCE</scope>
</reference>
<dbReference type="EMBL" id="CM027682">
    <property type="protein sequence ID" value="KAG0536765.1"/>
    <property type="molecule type" value="Genomic_DNA"/>
</dbReference>
<proteinExistence type="predicted"/>
<accession>A0A921RB74</accession>